<gene>
    <name evidence="7" type="ORF">QRX60_03900</name>
</gene>
<proteinExistence type="predicted"/>
<evidence type="ECO:0000259" key="6">
    <source>
        <dbReference type="PROSITE" id="PS50977"/>
    </source>
</evidence>
<evidence type="ECO:0000256" key="2">
    <source>
        <dbReference type="ARBA" id="ARBA00023125"/>
    </source>
</evidence>
<dbReference type="EMBL" id="CP127295">
    <property type="protein sequence ID" value="WIY03024.1"/>
    <property type="molecule type" value="Genomic_DNA"/>
</dbReference>
<organism evidence="7 8">
    <name type="scientific">Amycolatopsis mongoliensis</name>
    <dbReference type="NCBI Taxonomy" id="715475"/>
    <lineage>
        <taxon>Bacteria</taxon>
        <taxon>Bacillati</taxon>
        <taxon>Actinomycetota</taxon>
        <taxon>Actinomycetes</taxon>
        <taxon>Pseudonocardiales</taxon>
        <taxon>Pseudonocardiaceae</taxon>
        <taxon>Amycolatopsis</taxon>
    </lineage>
</organism>
<dbReference type="Pfam" id="PF02909">
    <property type="entry name" value="TetR_C_1"/>
    <property type="match status" value="1"/>
</dbReference>
<dbReference type="PRINTS" id="PR00455">
    <property type="entry name" value="HTHTETR"/>
</dbReference>
<accession>A0A9Y2JSZ5</accession>
<keyword evidence="3" id="KW-0804">Transcription</keyword>
<dbReference type="AlphaFoldDB" id="A0A9Y2JSZ5"/>
<name>A0A9Y2JSZ5_9PSEU</name>
<dbReference type="InterPro" id="IPR009057">
    <property type="entry name" value="Homeodomain-like_sf"/>
</dbReference>
<evidence type="ECO:0000313" key="8">
    <source>
        <dbReference type="Proteomes" id="UP001239397"/>
    </source>
</evidence>
<dbReference type="InterPro" id="IPR036271">
    <property type="entry name" value="Tet_transcr_reg_TetR-rel_C_sf"/>
</dbReference>
<keyword evidence="2 4" id="KW-0238">DNA-binding</keyword>
<dbReference type="SUPFAM" id="SSF46689">
    <property type="entry name" value="Homeodomain-like"/>
    <property type="match status" value="1"/>
</dbReference>
<dbReference type="PANTHER" id="PTHR30055">
    <property type="entry name" value="HTH-TYPE TRANSCRIPTIONAL REGULATOR RUTR"/>
    <property type="match status" value="1"/>
</dbReference>
<evidence type="ECO:0000256" key="4">
    <source>
        <dbReference type="PROSITE-ProRule" id="PRU00335"/>
    </source>
</evidence>
<dbReference type="RefSeq" id="WP_285999426.1">
    <property type="nucleotide sequence ID" value="NZ_CP127295.1"/>
</dbReference>
<dbReference type="Gene3D" id="1.10.357.10">
    <property type="entry name" value="Tetracycline Repressor, domain 2"/>
    <property type="match status" value="1"/>
</dbReference>
<keyword evidence="8" id="KW-1185">Reference proteome</keyword>
<feature type="region of interest" description="Disordered" evidence="5">
    <location>
        <begin position="1"/>
        <end position="31"/>
    </location>
</feature>
<dbReference type="InterPro" id="IPR001647">
    <property type="entry name" value="HTH_TetR"/>
</dbReference>
<keyword evidence="1" id="KW-0805">Transcription regulation</keyword>
<evidence type="ECO:0000256" key="5">
    <source>
        <dbReference type="SAM" id="MobiDB-lite"/>
    </source>
</evidence>
<dbReference type="Proteomes" id="UP001239397">
    <property type="component" value="Chromosome"/>
</dbReference>
<dbReference type="PROSITE" id="PS50977">
    <property type="entry name" value="HTH_TETR_2"/>
    <property type="match status" value="1"/>
</dbReference>
<dbReference type="InterPro" id="IPR050109">
    <property type="entry name" value="HTH-type_TetR-like_transc_reg"/>
</dbReference>
<dbReference type="GO" id="GO:0045892">
    <property type="term" value="P:negative regulation of DNA-templated transcription"/>
    <property type="evidence" value="ECO:0007669"/>
    <property type="project" value="InterPro"/>
</dbReference>
<dbReference type="KEGG" id="amog:QRX60_03900"/>
<evidence type="ECO:0000313" key="7">
    <source>
        <dbReference type="EMBL" id="WIY03024.1"/>
    </source>
</evidence>
<feature type="domain" description="HTH tetR-type" evidence="6">
    <location>
        <begin position="31"/>
        <end position="91"/>
    </location>
</feature>
<feature type="DNA-binding region" description="H-T-H motif" evidence="4">
    <location>
        <begin position="54"/>
        <end position="73"/>
    </location>
</feature>
<evidence type="ECO:0000256" key="1">
    <source>
        <dbReference type="ARBA" id="ARBA00023015"/>
    </source>
</evidence>
<dbReference type="PANTHER" id="PTHR30055:SF151">
    <property type="entry name" value="TRANSCRIPTIONAL REGULATORY PROTEIN"/>
    <property type="match status" value="1"/>
</dbReference>
<dbReference type="Gene3D" id="1.10.10.60">
    <property type="entry name" value="Homeodomain-like"/>
    <property type="match status" value="1"/>
</dbReference>
<protein>
    <submittedName>
        <fullName evidence="7">TetR/AcrR family transcriptional regulator</fullName>
    </submittedName>
</protein>
<dbReference type="GO" id="GO:0003700">
    <property type="term" value="F:DNA-binding transcription factor activity"/>
    <property type="evidence" value="ECO:0007669"/>
    <property type="project" value="TreeGrafter"/>
</dbReference>
<dbReference type="SUPFAM" id="SSF48498">
    <property type="entry name" value="Tetracyclin repressor-like, C-terminal domain"/>
    <property type="match status" value="1"/>
</dbReference>
<reference evidence="7 8" key="1">
    <citation type="submission" date="2023-06" db="EMBL/GenBank/DDBJ databases">
        <authorList>
            <person name="Oyuntsetseg B."/>
            <person name="Kim S.B."/>
        </authorList>
    </citation>
    <scope>NUCLEOTIDE SEQUENCE [LARGE SCALE GENOMIC DNA]</scope>
    <source>
        <strain evidence="7 8">4-36</strain>
    </source>
</reference>
<dbReference type="InterPro" id="IPR004111">
    <property type="entry name" value="Repressor_TetR_C"/>
</dbReference>
<evidence type="ECO:0000256" key="3">
    <source>
        <dbReference type="ARBA" id="ARBA00023163"/>
    </source>
</evidence>
<sequence>MLDRDTTPELPPGLALAWGATPPPRRGPKPAHTVAQIVAAAVELADADGVANASLPNIAHEVGVTTNALYRYVSSKEELTVLLADAGWGPPPAGLASSGDWRSDVRAWTRAVVERLLGRTWLLDLSMRGDPVTPHRLAWTEVLLRACSLAGVGEEHLLGCVTLVSGFAHATAVRLATPTTPAEASAVRDHLAPRLSRADSAGLAALVSAGRYPATAEDRETFFTTGLDPVLAAVAGLTGREWETVF</sequence>
<dbReference type="GO" id="GO:0000976">
    <property type="term" value="F:transcription cis-regulatory region binding"/>
    <property type="evidence" value="ECO:0007669"/>
    <property type="project" value="TreeGrafter"/>
</dbReference>
<dbReference type="Pfam" id="PF00440">
    <property type="entry name" value="TetR_N"/>
    <property type="match status" value="1"/>
</dbReference>